<evidence type="ECO:0000256" key="3">
    <source>
        <dbReference type="ARBA" id="ARBA00022729"/>
    </source>
</evidence>
<dbReference type="EMBL" id="BAABAZ010000004">
    <property type="protein sequence ID" value="GAA4283796.1"/>
    <property type="molecule type" value="Genomic_DNA"/>
</dbReference>
<name>A0ABP8EIL9_9MICO</name>
<sequence>MGITFGRRRRNALSAVAAAIGLALVASGCAGSAGQASGGGQGESFDHGASLEETQAAFADVEPITLTFQTGASAPDGPLGQTYQNFADQVKEWSGDKVTIELNWSGSIAALTEVDDALADGRLDLGQLSFTYQPQEFPVNNSMNDASVAGAVTPLSGEIAQTLGMLQATTETPAVYEEYAEKGITPLLPIANFGTTGMACSEPVSSVADFEGLQILSNSTIQSEQVKALGGNATSVEYTELYEAFQRGIVDCALAVPPVYQGMGLPEVAPYFYYPEDTNFQSGPTAILAGSSWESLPLPVRQLIYDKIYEWLRDSNHAAFRYLDQSSKGVAQAGGEIGVFDRSVSEALRTVNEDILAEQTASDLYDAADFTERYTAAVQQWQEEAVASGFTDDGSFADFGDWYQGDLSSASADYLAEFYAAGFEDAAGSRRPE</sequence>
<accession>A0ABP8EIL9</accession>
<comment type="similarity">
    <text evidence="1">Belongs to the bacterial solute-binding protein 7 family.</text>
</comment>
<keyword evidence="2" id="KW-0813">Transport</keyword>
<protein>
    <recommendedName>
        <fullName evidence="7">TRAP-type C4-dicarboxylate transport system substrate-binding protein</fullName>
    </recommendedName>
</protein>
<comment type="caution">
    <text evidence="5">The sequence shown here is derived from an EMBL/GenBank/DDBJ whole genome shotgun (WGS) entry which is preliminary data.</text>
</comment>
<feature type="signal peptide" evidence="4">
    <location>
        <begin position="1"/>
        <end position="32"/>
    </location>
</feature>
<gene>
    <name evidence="5" type="ORF">GCM10022261_13270</name>
</gene>
<keyword evidence="6" id="KW-1185">Reference proteome</keyword>
<evidence type="ECO:0000313" key="5">
    <source>
        <dbReference type="EMBL" id="GAA4283796.1"/>
    </source>
</evidence>
<reference evidence="6" key="1">
    <citation type="journal article" date="2019" name="Int. J. Syst. Evol. Microbiol.">
        <title>The Global Catalogue of Microorganisms (GCM) 10K type strain sequencing project: providing services to taxonomists for standard genome sequencing and annotation.</title>
        <authorList>
            <consortium name="The Broad Institute Genomics Platform"/>
            <consortium name="The Broad Institute Genome Sequencing Center for Infectious Disease"/>
            <person name="Wu L."/>
            <person name="Ma J."/>
        </authorList>
    </citation>
    <scope>NUCLEOTIDE SEQUENCE [LARGE SCALE GENOMIC DNA]</scope>
    <source>
        <strain evidence="6">JCM 17458</strain>
    </source>
</reference>
<evidence type="ECO:0008006" key="7">
    <source>
        <dbReference type="Google" id="ProtNLM"/>
    </source>
</evidence>
<evidence type="ECO:0000256" key="1">
    <source>
        <dbReference type="ARBA" id="ARBA00009023"/>
    </source>
</evidence>
<dbReference type="PANTHER" id="PTHR33376:SF7">
    <property type="entry name" value="C4-DICARBOXYLATE-BINDING PROTEIN DCTB"/>
    <property type="match status" value="1"/>
</dbReference>
<organism evidence="5 6">
    <name type="scientific">Brevibacterium daeguense</name>
    <dbReference type="NCBI Taxonomy" id="909936"/>
    <lineage>
        <taxon>Bacteria</taxon>
        <taxon>Bacillati</taxon>
        <taxon>Actinomycetota</taxon>
        <taxon>Actinomycetes</taxon>
        <taxon>Micrococcales</taxon>
        <taxon>Brevibacteriaceae</taxon>
        <taxon>Brevibacterium</taxon>
    </lineage>
</organism>
<dbReference type="NCBIfam" id="NF037995">
    <property type="entry name" value="TRAP_S1"/>
    <property type="match status" value="1"/>
</dbReference>
<dbReference type="Gene3D" id="3.40.190.170">
    <property type="entry name" value="Bacterial extracellular solute-binding protein, family 7"/>
    <property type="match status" value="1"/>
</dbReference>
<dbReference type="Pfam" id="PF03480">
    <property type="entry name" value="DctP"/>
    <property type="match status" value="1"/>
</dbReference>
<evidence type="ECO:0000313" key="6">
    <source>
        <dbReference type="Proteomes" id="UP001501586"/>
    </source>
</evidence>
<proteinExistence type="inferred from homology"/>
<keyword evidence="3 4" id="KW-0732">Signal</keyword>
<dbReference type="PANTHER" id="PTHR33376">
    <property type="match status" value="1"/>
</dbReference>
<dbReference type="InterPro" id="IPR018389">
    <property type="entry name" value="DctP_fam"/>
</dbReference>
<dbReference type="Proteomes" id="UP001501586">
    <property type="component" value="Unassembled WGS sequence"/>
</dbReference>
<feature type="chain" id="PRO_5045667152" description="TRAP-type C4-dicarboxylate transport system substrate-binding protein" evidence="4">
    <location>
        <begin position="33"/>
        <end position="433"/>
    </location>
</feature>
<evidence type="ECO:0000256" key="2">
    <source>
        <dbReference type="ARBA" id="ARBA00022448"/>
    </source>
</evidence>
<evidence type="ECO:0000256" key="4">
    <source>
        <dbReference type="SAM" id="SignalP"/>
    </source>
</evidence>
<dbReference type="InterPro" id="IPR038404">
    <property type="entry name" value="TRAP_DctP_sf"/>
</dbReference>
<dbReference type="PROSITE" id="PS51257">
    <property type="entry name" value="PROKAR_LIPOPROTEIN"/>
    <property type="match status" value="1"/>
</dbReference>